<feature type="domain" description="EamA" evidence="3">
    <location>
        <begin position="152"/>
        <end position="286"/>
    </location>
</feature>
<dbReference type="PANTHER" id="PTHR22911">
    <property type="entry name" value="ACYL-MALONYL CONDENSING ENZYME-RELATED"/>
    <property type="match status" value="1"/>
</dbReference>
<dbReference type="Pfam" id="PF00892">
    <property type="entry name" value="EamA"/>
    <property type="match status" value="2"/>
</dbReference>
<evidence type="ECO:0000256" key="2">
    <source>
        <dbReference type="SAM" id="Phobius"/>
    </source>
</evidence>
<dbReference type="InterPro" id="IPR000620">
    <property type="entry name" value="EamA_dom"/>
</dbReference>
<feature type="transmembrane region" description="Helical" evidence="2">
    <location>
        <begin position="269"/>
        <end position="286"/>
    </location>
</feature>
<accession>A0A9D2RR69</accession>
<dbReference type="Gene3D" id="1.10.3730.20">
    <property type="match status" value="2"/>
</dbReference>
<feature type="transmembrane region" description="Helical" evidence="2">
    <location>
        <begin position="152"/>
        <end position="172"/>
    </location>
</feature>
<comment type="similarity">
    <text evidence="1">Belongs to the EamA transporter family.</text>
</comment>
<feature type="transmembrane region" description="Helical" evidence="2">
    <location>
        <begin position="64"/>
        <end position="85"/>
    </location>
</feature>
<feature type="transmembrane region" description="Helical" evidence="2">
    <location>
        <begin position="117"/>
        <end position="136"/>
    </location>
</feature>
<reference evidence="4" key="1">
    <citation type="journal article" date="2021" name="PeerJ">
        <title>Extensive microbial diversity within the chicken gut microbiome revealed by metagenomics and culture.</title>
        <authorList>
            <person name="Gilroy R."/>
            <person name="Ravi A."/>
            <person name="Getino M."/>
            <person name="Pursley I."/>
            <person name="Horton D.L."/>
            <person name="Alikhan N.F."/>
            <person name="Baker D."/>
            <person name="Gharbi K."/>
            <person name="Hall N."/>
            <person name="Watson M."/>
            <person name="Adriaenssens E.M."/>
            <person name="Foster-Nyarko E."/>
            <person name="Jarju S."/>
            <person name="Secka A."/>
            <person name="Antonio M."/>
            <person name="Oren A."/>
            <person name="Chaudhuri R.R."/>
            <person name="La Ragione R."/>
            <person name="Hildebrand F."/>
            <person name="Pallen M.J."/>
        </authorList>
    </citation>
    <scope>NUCLEOTIDE SEQUENCE</scope>
    <source>
        <strain evidence="4">ChiBcec18-1249</strain>
    </source>
</reference>
<evidence type="ECO:0000313" key="4">
    <source>
        <dbReference type="EMBL" id="HJB13144.1"/>
    </source>
</evidence>
<feature type="transmembrane region" description="Helical" evidence="2">
    <location>
        <begin position="184"/>
        <end position="202"/>
    </location>
</feature>
<comment type="caution">
    <text evidence="4">The sequence shown here is derived from an EMBL/GenBank/DDBJ whole genome shotgun (WGS) entry which is preliminary data.</text>
</comment>
<sequence length="287" mass="30372">MWLLFAVGSAFFAGVTAILTKCGIRRTNSTVATAIRTIVVLAFAWVMVFVAGSQGQIRDLGGMTLLFLILSGLATGASWLCYFKALQLGDINKVVPIDKSSTVLTILLAFLLLREPIGPFQGIGVILIGVGTFLMIEKKPQTAGSAPQGKGWMLYAFGSAVFASLTAILGKIGIQNVESNLGTAIRTGVVLVMAWFMVLVTGKTAAVRQVPRRELGFICLSGIATGASWLCYYRALQDGLASVVVPIDKLSILVTVAFSSLVFHERLTARSGAGLLLIVAGTLAMLL</sequence>
<dbReference type="EMBL" id="DWZJ01000044">
    <property type="protein sequence ID" value="HJB13144.1"/>
    <property type="molecule type" value="Genomic_DNA"/>
</dbReference>
<proteinExistence type="inferred from homology"/>
<gene>
    <name evidence="4" type="ORF">H9787_05475</name>
</gene>
<dbReference type="InterPro" id="IPR037185">
    <property type="entry name" value="EmrE-like"/>
</dbReference>
<organism evidence="4 5">
    <name type="scientific">Candidatus Oscillibacter excrementigallinarum</name>
    <dbReference type="NCBI Taxonomy" id="2838716"/>
    <lineage>
        <taxon>Bacteria</taxon>
        <taxon>Bacillati</taxon>
        <taxon>Bacillota</taxon>
        <taxon>Clostridia</taxon>
        <taxon>Eubacteriales</taxon>
        <taxon>Oscillospiraceae</taxon>
        <taxon>Oscillibacter</taxon>
    </lineage>
</organism>
<evidence type="ECO:0000313" key="5">
    <source>
        <dbReference type="Proteomes" id="UP000823824"/>
    </source>
</evidence>
<feature type="transmembrane region" description="Helical" evidence="2">
    <location>
        <begin position="33"/>
        <end position="52"/>
    </location>
</feature>
<name>A0A9D2RR69_9FIRM</name>
<keyword evidence="2" id="KW-0472">Membrane</keyword>
<dbReference type="AlphaFoldDB" id="A0A9D2RR69"/>
<feature type="domain" description="EamA" evidence="3">
    <location>
        <begin position="2"/>
        <end position="136"/>
    </location>
</feature>
<dbReference type="Proteomes" id="UP000823824">
    <property type="component" value="Unassembled WGS sequence"/>
</dbReference>
<keyword evidence="2" id="KW-0812">Transmembrane</keyword>
<protein>
    <submittedName>
        <fullName evidence="4">EamA family transporter</fullName>
    </submittedName>
</protein>
<dbReference type="GO" id="GO:0016020">
    <property type="term" value="C:membrane"/>
    <property type="evidence" value="ECO:0007669"/>
    <property type="project" value="InterPro"/>
</dbReference>
<feature type="transmembrane region" description="Helical" evidence="2">
    <location>
        <begin position="214"/>
        <end position="235"/>
    </location>
</feature>
<keyword evidence="2" id="KW-1133">Transmembrane helix</keyword>
<evidence type="ECO:0000256" key="1">
    <source>
        <dbReference type="ARBA" id="ARBA00007362"/>
    </source>
</evidence>
<dbReference type="SUPFAM" id="SSF103481">
    <property type="entry name" value="Multidrug resistance efflux transporter EmrE"/>
    <property type="match status" value="2"/>
</dbReference>
<dbReference type="PANTHER" id="PTHR22911:SF137">
    <property type="entry name" value="SOLUTE CARRIER FAMILY 35 MEMBER G2-RELATED"/>
    <property type="match status" value="1"/>
</dbReference>
<reference evidence="4" key="2">
    <citation type="submission" date="2021-04" db="EMBL/GenBank/DDBJ databases">
        <authorList>
            <person name="Gilroy R."/>
        </authorList>
    </citation>
    <scope>NUCLEOTIDE SEQUENCE</scope>
    <source>
        <strain evidence="4">ChiBcec18-1249</strain>
    </source>
</reference>
<evidence type="ECO:0000259" key="3">
    <source>
        <dbReference type="Pfam" id="PF00892"/>
    </source>
</evidence>
<feature type="transmembrane region" description="Helical" evidence="2">
    <location>
        <begin position="241"/>
        <end position="262"/>
    </location>
</feature>